<dbReference type="Proteomes" id="UP000317942">
    <property type="component" value="Unassembled WGS sequence"/>
</dbReference>
<protein>
    <submittedName>
        <fullName evidence="1">Uncharacterized protein</fullName>
    </submittedName>
</protein>
<dbReference type="AlphaFoldDB" id="A0A1Q8W838"/>
<name>A0A1Q8W838_9ACTO</name>
<reference evidence="1 2" key="1">
    <citation type="submission" date="2019-06" db="EMBL/GenBank/DDBJ databases">
        <title>Draft genome sequence of Actinomyces oris CCUG 34288T.</title>
        <authorList>
            <person name="Salva-Serra F."/>
            <person name="Cardew S."/>
            <person name="Moore E."/>
        </authorList>
    </citation>
    <scope>NUCLEOTIDE SEQUENCE [LARGE SCALE GENOMIC DNA]</scope>
    <source>
        <strain evidence="1 2">CCUG 34288</strain>
    </source>
</reference>
<dbReference type="Pfam" id="PF17314">
    <property type="entry name" value="DUF5360"/>
    <property type="match status" value="1"/>
</dbReference>
<dbReference type="InterPro" id="IPR020348">
    <property type="entry name" value="Uncharacterised_YvaD"/>
</dbReference>
<sequence length="136" mass="15311">MGSTYKKLLVAVDAGLLLYWAAVFLNLIPEHLRFKDYSNQVIQAWNWSFFPLDVAAALTVFLGAHLTRVGSRIGDLVLTVGLMLTFCAGFMAISFWSFYRDFDPLWWGPNALLMIVPALAFGSMVCRRLETAENRA</sequence>
<dbReference type="RefSeq" id="WP_075372952.1">
    <property type="nucleotide sequence ID" value="NZ_CP066060.1"/>
</dbReference>
<dbReference type="EMBL" id="VICC01000007">
    <property type="protein sequence ID" value="TQD59726.1"/>
    <property type="molecule type" value="Genomic_DNA"/>
</dbReference>
<accession>A0A1Q8W838</accession>
<organism evidence="1 2">
    <name type="scientific">Actinomyces oris</name>
    <dbReference type="NCBI Taxonomy" id="544580"/>
    <lineage>
        <taxon>Bacteria</taxon>
        <taxon>Bacillati</taxon>
        <taxon>Actinomycetota</taxon>
        <taxon>Actinomycetes</taxon>
        <taxon>Actinomycetales</taxon>
        <taxon>Actinomycetaceae</taxon>
        <taxon>Actinomyces</taxon>
    </lineage>
</organism>
<dbReference type="GeneID" id="64213474"/>
<gene>
    <name evidence="1" type="ORF">FK267_11730</name>
</gene>
<evidence type="ECO:0000313" key="1">
    <source>
        <dbReference type="EMBL" id="TQD59726.1"/>
    </source>
</evidence>
<evidence type="ECO:0000313" key="2">
    <source>
        <dbReference type="Proteomes" id="UP000317942"/>
    </source>
</evidence>
<comment type="caution">
    <text evidence="1">The sequence shown here is derived from an EMBL/GenBank/DDBJ whole genome shotgun (WGS) entry which is preliminary data.</text>
</comment>
<proteinExistence type="predicted"/>